<dbReference type="Gene3D" id="3.20.20.140">
    <property type="entry name" value="Metal-dependent hydrolases"/>
    <property type="match status" value="2"/>
</dbReference>
<dbReference type="SUPFAM" id="SSF51338">
    <property type="entry name" value="Composite domain of metallo-dependent hydrolases"/>
    <property type="match status" value="1"/>
</dbReference>
<proteinExistence type="predicted"/>
<dbReference type="PANTHER" id="PTHR43135:SF3">
    <property type="entry name" value="ALPHA-D-RIBOSE 1-METHYLPHOSPHONATE 5-TRIPHOSPHATE DIPHOSPHATASE"/>
    <property type="match status" value="1"/>
</dbReference>
<comment type="caution">
    <text evidence="3">The sequence shown here is derived from an EMBL/GenBank/DDBJ whole genome shotgun (WGS) entry which is preliminary data.</text>
</comment>
<dbReference type="Pfam" id="PF01979">
    <property type="entry name" value="Amidohydro_1"/>
    <property type="match status" value="1"/>
</dbReference>
<dbReference type="RefSeq" id="WP_055772181.1">
    <property type="nucleotide sequence ID" value="NZ_LDJG01000006.1"/>
</dbReference>
<name>A0ABR5NLW6_9GAMM</name>
<organism evidence="3 4">
    <name type="scientific">Stenotrophomonas nitritireducens</name>
    <dbReference type="NCBI Taxonomy" id="83617"/>
    <lineage>
        <taxon>Bacteria</taxon>
        <taxon>Pseudomonadati</taxon>
        <taxon>Pseudomonadota</taxon>
        <taxon>Gammaproteobacteria</taxon>
        <taxon>Lysobacterales</taxon>
        <taxon>Lysobacteraceae</taxon>
        <taxon>Stenotrophomonas</taxon>
    </lineage>
</organism>
<dbReference type="PANTHER" id="PTHR43135">
    <property type="entry name" value="ALPHA-D-RIBOSE 1-METHYLPHOSPHONATE 5-TRIPHOSPHATE DIPHOSPHATASE"/>
    <property type="match status" value="1"/>
</dbReference>
<dbReference type="SUPFAM" id="SSF51556">
    <property type="entry name" value="Metallo-dependent hydrolases"/>
    <property type="match status" value="1"/>
</dbReference>
<dbReference type="EMBL" id="LDJG01000006">
    <property type="protein sequence ID" value="KRG59050.1"/>
    <property type="molecule type" value="Genomic_DNA"/>
</dbReference>
<sequence length="423" mass="44098">MSASLVFLRRVALLGAIAALPVVASAQDVLVRNATVHTATARGTLNASDVLVQGGVIRAIGPALAAPAGVEVIDAGGRPLTPALFGGITDIGVEEVSGEASTVDSAVKLEEQPQRPEFDVTLAYNPDSVLIPVARVEGIGFTALGANSGGGFIAGQGGVMRLDGSADPLGPRMLFVRMGAAGSELSGSSRAAQWMLLDQMVAEARGRIAADSPHALLTPAGRATLARYLAGNGRIVVRVDRAADIRQLLRWAKREQVRIAIAGGTEAWRLAPQLAEAAVPVFVDALSNLPASFDQIGATLENAARLHAAGVPVAFSQDGDASHNARKIRQLAGNAVANGLPWEAALAGLTRVPAQALGVADRIGSIAVGQQADLVLWEGDPLDVGHYAERMWLGGRAMPMRSRQTELRDRYLHGTSTLPAYRR</sequence>
<dbReference type="InterPro" id="IPR032466">
    <property type="entry name" value="Metal_Hydrolase"/>
</dbReference>
<reference evidence="3 4" key="1">
    <citation type="submission" date="2015-05" db="EMBL/GenBank/DDBJ databases">
        <title>Genome sequencing and analysis of members of genus Stenotrophomonas.</title>
        <authorList>
            <person name="Patil P.P."/>
            <person name="Midha S."/>
            <person name="Patil P.B."/>
        </authorList>
    </citation>
    <scope>NUCLEOTIDE SEQUENCE [LARGE SCALE GENOMIC DNA]</scope>
    <source>
        <strain evidence="3 4">DSM 12575</strain>
    </source>
</reference>
<evidence type="ECO:0000256" key="1">
    <source>
        <dbReference type="SAM" id="SignalP"/>
    </source>
</evidence>
<dbReference type="InterPro" id="IPR051781">
    <property type="entry name" value="Metallo-dep_Hydrolase"/>
</dbReference>
<feature type="signal peptide" evidence="1">
    <location>
        <begin position="1"/>
        <end position="26"/>
    </location>
</feature>
<dbReference type="InterPro" id="IPR006680">
    <property type="entry name" value="Amidohydro-rel"/>
</dbReference>
<gene>
    <name evidence="3" type="ORF">ABB22_05195</name>
</gene>
<protein>
    <submittedName>
        <fullName evidence="3">Amidohydrolase</fullName>
    </submittedName>
</protein>
<dbReference type="Proteomes" id="UP000050902">
    <property type="component" value="Unassembled WGS sequence"/>
</dbReference>
<keyword evidence="4" id="KW-1185">Reference proteome</keyword>
<keyword evidence="1" id="KW-0732">Signal</keyword>
<dbReference type="InterPro" id="IPR011059">
    <property type="entry name" value="Metal-dep_hydrolase_composite"/>
</dbReference>
<evidence type="ECO:0000259" key="2">
    <source>
        <dbReference type="Pfam" id="PF01979"/>
    </source>
</evidence>
<accession>A0ABR5NLW6</accession>
<feature type="chain" id="PRO_5045360278" evidence="1">
    <location>
        <begin position="27"/>
        <end position="423"/>
    </location>
</feature>
<feature type="domain" description="Amidohydrolase-related" evidence="2">
    <location>
        <begin position="273"/>
        <end position="381"/>
    </location>
</feature>
<evidence type="ECO:0000313" key="3">
    <source>
        <dbReference type="EMBL" id="KRG59050.1"/>
    </source>
</evidence>
<evidence type="ECO:0000313" key="4">
    <source>
        <dbReference type="Proteomes" id="UP000050902"/>
    </source>
</evidence>